<dbReference type="Gene3D" id="3.30.530.20">
    <property type="match status" value="1"/>
</dbReference>
<dbReference type="SUPFAM" id="SSF55961">
    <property type="entry name" value="Bet v1-like"/>
    <property type="match status" value="1"/>
</dbReference>
<evidence type="ECO:0000313" key="2">
    <source>
        <dbReference type="EMBL" id="HJG89185.1"/>
    </source>
</evidence>
<dbReference type="InterPro" id="IPR023393">
    <property type="entry name" value="START-like_dom_sf"/>
</dbReference>
<sequence length="127" mass="15061">MNKEKFVAEYELKSVSPALLWPYIGTKNGLADWFADDVQSDGKLFTFYWNKSSQQAHQVAMRTGLYIRFHWLDDEEEKSFFELRITTSELTGYTMLMVTDFAYPDEMDDSRDLWDHQIETLRRKLGL</sequence>
<reference evidence="2" key="2">
    <citation type="submission" date="2021-09" db="EMBL/GenBank/DDBJ databases">
        <authorList>
            <person name="Gilroy R."/>
        </authorList>
    </citation>
    <scope>NUCLEOTIDE SEQUENCE</scope>
    <source>
        <strain evidence="2">CHK121-7720</strain>
    </source>
</reference>
<dbReference type="InterPro" id="IPR045736">
    <property type="entry name" value="START_2"/>
</dbReference>
<dbReference type="EMBL" id="DYUD01000022">
    <property type="protein sequence ID" value="HJG89185.1"/>
    <property type="molecule type" value="Genomic_DNA"/>
</dbReference>
<dbReference type="AlphaFoldDB" id="A0A921MRT5"/>
<comment type="caution">
    <text evidence="2">The sequence shown here is derived from an EMBL/GenBank/DDBJ whole genome shotgun (WGS) entry which is preliminary data.</text>
</comment>
<accession>A0A921MRT5</accession>
<gene>
    <name evidence="2" type="ORF">K8U91_06925</name>
</gene>
<reference evidence="2" key="1">
    <citation type="journal article" date="2021" name="PeerJ">
        <title>Extensive microbial diversity within the chicken gut microbiome revealed by metagenomics and culture.</title>
        <authorList>
            <person name="Gilroy R."/>
            <person name="Ravi A."/>
            <person name="Getino M."/>
            <person name="Pursley I."/>
            <person name="Horton D.L."/>
            <person name="Alikhan N.F."/>
            <person name="Baker D."/>
            <person name="Gharbi K."/>
            <person name="Hall N."/>
            <person name="Watson M."/>
            <person name="Adriaenssens E.M."/>
            <person name="Foster-Nyarko E."/>
            <person name="Jarju S."/>
            <person name="Secka A."/>
            <person name="Antonio M."/>
            <person name="Oren A."/>
            <person name="Chaudhuri R.R."/>
            <person name="La Ragione R."/>
            <person name="Hildebrand F."/>
            <person name="Pallen M.J."/>
        </authorList>
    </citation>
    <scope>NUCLEOTIDE SEQUENCE</scope>
    <source>
        <strain evidence="2">CHK121-7720</strain>
    </source>
</reference>
<dbReference type="Proteomes" id="UP000757103">
    <property type="component" value="Unassembled WGS sequence"/>
</dbReference>
<protein>
    <recommendedName>
        <fullName evidence="1">START-like domain-containing protein</fullName>
    </recommendedName>
</protein>
<dbReference type="Pfam" id="PF19569">
    <property type="entry name" value="START_2"/>
    <property type="match status" value="1"/>
</dbReference>
<evidence type="ECO:0000313" key="3">
    <source>
        <dbReference type="Proteomes" id="UP000757103"/>
    </source>
</evidence>
<proteinExistence type="predicted"/>
<feature type="domain" description="START-like" evidence="1">
    <location>
        <begin position="2"/>
        <end position="126"/>
    </location>
</feature>
<organism evidence="2 3">
    <name type="scientific">Barnesiella viscericola</name>
    <dbReference type="NCBI Taxonomy" id="397865"/>
    <lineage>
        <taxon>Bacteria</taxon>
        <taxon>Pseudomonadati</taxon>
        <taxon>Bacteroidota</taxon>
        <taxon>Bacteroidia</taxon>
        <taxon>Bacteroidales</taxon>
        <taxon>Barnesiellaceae</taxon>
        <taxon>Barnesiella</taxon>
    </lineage>
</organism>
<name>A0A921MRT5_9BACT</name>
<dbReference type="RefSeq" id="WP_272960826.1">
    <property type="nucleotide sequence ID" value="NZ_CAKMIC010000013.1"/>
</dbReference>
<evidence type="ECO:0000259" key="1">
    <source>
        <dbReference type="Pfam" id="PF19569"/>
    </source>
</evidence>